<dbReference type="InterPro" id="IPR051396">
    <property type="entry name" value="Bact_Antivir_Def_Nuclease"/>
</dbReference>
<dbReference type="PANTHER" id="PTHR43581">
    <property type="entry name" value="ATP/GTP PHOSPHATASE"/>
    <property type="match status" value="1"/>
</dbReference>
<dbReference type="PANTHER" id="PTHR43581:SF4">
    <property type="entry name" value="ATP_GTP PHOSPHATASE"/>
    <property type="match status" value="1"/>
</dbReference>
<dbReference type="Pfam" id="PF13304">
    <property type="entry name" value="AAA_21"/>
    <property type="match status" value="1"/>
</dbReference>
<dbReference type="SUPFAM" id="SSF52540">
    <property type="entry name" value="P-loop containing nucleoside triphosphate hydrolases"/>
    <property type="match status" value="1"/>
</dbReference>
<evidence type="ECO:0000313" key="2">
    <source>
        <dbReference type="EMBL" id="SFV71320.1"/>
    </source>
</evidence>
<dbReference type="InterPro" id="IPR003593">
    <property type="entry name" value="AAA+_ATPase"/>
</dbReference>
<dbReference type="GO" id="GO:0005524">
    <property type="term" value="F:ATP binding"/>
    <property type="evidence" value="ECO:0007669"/>
    <property type="project" value="InterPro"/>
</dbReference>
<organism evidence="2">
    <name type="scientific">hydrothermal vent metagenome</name>
    <dbReference type="NCBI Taxonomy" id="652676"/>
    <lineage>
        <taxon>unclassified sequences</taxon>
        <taxon>metagenomes</taxon>
        <taxon>ecological metagenomes</taxon>
    </lineage>
</organism>
<dbReference type="GO" id="GO:0016887">
    <property type="term" value="F:ATP hydrolysis activity"/>
    <property type="evidence" value="ECO:0007669"/>
    <property type="project" value="InterPro"/>
</dbReference>
<proteinExistence type="predicted"/>
<dbReference type="EMBL" id="FPHM01000227">
    <property type="protein sequence ID" value="SFV71320.1"/>
    <property type="molecule type" value="Genomic_DNA"/>
</dbReference>
<dbReference type="SMART" id="SM00382">
    <property type="entry name" value="AAA"/>
    <property type="match status" value="1"/>
</dbReference>
<evidence type="ECO:0000259" key="1">
    <source>
        <dbReference type="SMART" id="SM00382"/>
    </source>
</evidence>
<gene>
    <name evidence="2" type="ORF">MNB_SV-13-73</name>
</gene>
<dbReference type="AlphaFoldDB" id="A0A1W1CZN8"/>
<dbReference type="InterPro" id="IPR003959">
    <property type="entry name" value="ATPase_AAA_core"/>
</dbReference>
<reference evidence="2" key="1">
    <citation type="submission" date="2016-10" db="EMBL/GenBank/DDBJ databases">
        <authorList>
            <person name="de Groot N.N."/>
        </authorList>
    </citation>
    <scope>NUCLEOTIDE SEQUENCE</scope>
</reference>
<name>A0A1W1CZN8_9ZZZZ</name>
<sequence length="342" mass="40197">MIDNKDTIASKFQILHSKVKKLKNEKKYISTLKKKEHELVANTPIIGLSEVNIENYKKLKNLQISKLKRINIFAGLNNSGKTSLLEAISLLINHNDIYHFLDMQRRRGKFSKLNPLWLDDEFQEIIQIDGKFEDIKSYSRFFSYTDERFYTKINIICNNAYSSPFSIQNKSDLSKHYARAVEKDILNDILIFIQKHIDKDLKDIRFIDKYVSTFKVNHKHGTRDLSSFGEGLQRVFYIALQFASAQNGVILIDELENGLHYTLLEDFTRFIQELAIKLNVQVFLTTHSKETIEAFVSNGFENEDISYYLMLENKRENRVKAIHYKSELLIKELEEHQEVRGW</sequence>
<dbReference type="Gene3D" id="3.40.50.300">
    <property type="entry name" value="P-loop containing nucleotide triphosphate hydrolases"/>
    <property type="match status" value="2"/>
</dbReference>
<dbReference type="InterPro" id="IPR027417">
    <property type="entry name" value="P-loop_NTPase"/>
</dbReference>
<protein>
    <recommendedName>
        <fullName evidence="1">AAA+ ATPase domain-containing protein</fullName>
    </recommendedName>
</protein>
<feature type="domain" description="AAA+ ATPase" evidence="1">
    <location>
        <begin position="67"/>
        <end position="311"/>
    </location>
</feature>
<accession>A0A1W1CZN8</accession>